<dbReference type="RefSeq" id="WP_270454934.1">
    <property type="nucleotide sequence ID" value="NZ_JADPIE010000008.1"/>
</dbReference>
<dbReference type="Proteomes" id="UP000621436">
    <property type="component" value="Unassembled WGS sequence"/>
</dbReference>
<dbReference type="Pfam" id="PF07687">
    <property type="entry name" value="M20_dimer"/>
    <property type="match status" value="1"/>
</dbReference>
<dbReference type="GO" id="GO:0019877">
    <property type="term" value="P:diaminopimelate biosynthetic process"/>
    <property type="evidence" value="ECO:0007669"/>
    <property type="project" value="UniProtKB-ARBA"/>
</dbReference>
<feature type="domain" description="Peptidase M20 dimerisation" evidence="3">
    <location>
        <begin position="187"/>
        <end position="282"/>
    </location>
</feature>
<dbReference type="SUPFAM" id="SSF55031">
    <property type="entry name" value="Bacterial exopeptidase dimerisation domain"/>
    <property type="match status" value="1"/>
</dbReference>
<evidence type="ECO:0000259" key="3">
    <source>
        <dbReference type="Pfam" id="PF07687"/>
    </source>
</evidence>
<dbReference type="EMBL" id="JADPIE010000008">
    <property type="protein sequence ID" value="MBF8437886.1"/>
    <property type="molecule type" value="Genomic_DNA"/>
</dbReference>
<dbReference type="PIRSF" id="PIRSF005962">
    <property type="entry name" value="Pept_M20D_amidohydro"/>
    <property type="match status" value="1"/>
</dbReference>
<name>A0A931ATZ8_9FIRM</name>
<accession>A0A931ATZ8</accession>
<dbReference type="InterPro" id="IPR017439">
    <property type="entry name" value="Amidohydrolase"/>
</dbReference>
<keyword evidence="2" id="KW-0464">Manganese</keyword>
<feature type="binding site" evidence="2">
    <location>
        <position position="103"/>
    </location>
    <ligand>
        <name>Mn(2+)</name>
        <dbReference type="ChEBI" id="CHEBI:29035"/>
        <label>2</label>
    </ligand>
</feature>
<dbReference type="Gene3D" id="3.40.630.10">
    <property type="entry name" value="Zn peptidases"/>
    <property type="match status" value="1"/>
</dbReference>
<proteinExistence type="predicted"/>
<keyword evidence="2" id="KW-0479">Metal-binding</keyword>
<feature type="binding site" evidence="2">
    <location>
        <position position="363"/>
    </location>
    <ligand>
        <name>Mn(2+)</name>
        <dbReference type="ChEBI" id="CHEBI:29035"/>
        <label>2</label>
    </ligand>
</feature>
<reference evidence="4" key="1">
    <citation type="submission" date="2020-11" db="EMBL/GenBank/DDBJ databases">
        <title>Halonatronomonas betainensis gen. nov., sp. nov. a novel haloalkaliphilic representative of the family Halanaerobiacae capable of betaine degradation.</title>
        <authorList>
            <person name="Boltyanskaya Y."/>
            <person name="Kevbrin V."/>
            <person name="Detkova E."/>
            <person name="Grouzdev D.S."/>
            <person name="Koziaeva V."/>
            <person name="Zhilina T."/>
        </authorList>
    </citation>
    <scope>NUCLEOTIDE SEQUENCE</scope>
    <source>
        <strain evidence="4">Z-7014</strain>
    </source>
</reference>
<dbReference type="InterPro" id="IPR036264">
    <property type="entry name" value="Bact_exopeptidase_dim_dom"/>
</dbReference>
<evidence type="ECO:0000256" key="2">
    <source>
        <dbReference type="PIRSR" id="PIRSR005962-1"/>
    </source>
</evidence>
<dbReference type="InterPro" id="IPR002933">
    <property type="entry name" value="Peptidase_M20"/>
</dbReference>
<dbReference type="Pfam" id="PF01546">
    <property type="entry name" value="Peptidase_M20"/>
    <property type="match status" value="1"/>
</dbReference>
<dbReference type="InterPro" id="IPR011650">
    <property type="entry name" value="Peptidase_M20_dimer"/>
</dbReference>
<feature type="binding site" evidence="2">
    <location>
        <position position="101"/>
    </location>
    <ligand>
        <name>Mn(2+)</name>
        <dbReference type="ChEBI" id="CHEBI:29035"/>
        <label>2</label>
    </ligand>
</feature>
<organism evidence="4 5">
    <name type="scientific">Halonatronomonas betaini</name>
    <dbReference type="NCBI Taxonomy" id="2778430"/>
    <lineage>
        <taxon>Bacteria</taxon>
        <taxon>Bacillati</taxon>
        <taxon>Bacillota</taxon>
        <taxon>Clostridia</taxon>
        <taxon>Halanaerobiales</taxon>
        <taxon>Halarsenatibacteraceae</taxon>
        <taxon>Halonatronomonas</taxon>
    </lineage>
</organism>
<dbReference type="GO" id="GO:0050118">
    <property type="term" value="F:N-acetyldiaminopimelate deacetylase activity"/>
    <property type="evidence" value="ECO:0007669"/>
    <property type="project" value="UniProtKB-ARBA"/>
</dbReference>
<evidence type="ECO:0000256" key="1">
    <source>
        <dbReference type="ARBA" id="ARBA00022801"/>
    </source>
</evidence>
<dbReference type="PANTHER" id="PTHR11014:SF63">
    <property type="entry name" value="METALLOPEPTIDASE, PUTATIVE (AFU_ORTHOLOGUE AFUA_6G09600)-RELATED"/>
    <property type="match status" value="1"/>
</dbReference>
<feature type="binding site" evidence="2">
    <location>
        <position position="163"/>
    </location>
    <ligand>
        <name>Mn(2+)</name>
        <dbReference type="ChEBI" id="CHEBI:29035"/>
        <label>2</label>
    </ligand>
</feature>
<dbReference type="SUPFAM" id="SSF53187">
    <property type="entry name" value="Zn-dependent exopeptidases"/>
    <property type="match status" value="1"/>
</dbReference>
<feature type="binding site" evidence="2">
    <location>
        <position position="137"/>
    </location>
    <ligand>
        <name>Mn(2+)</name>
        <dbReference type="ChEBI" id="CHEBI:29035"/>
        <label>2</label>
    </ligand>
</feature>
<dbReference type="GO" id="GO:0046872">
    <property type="term" value="F:metal ion binding"/>
    <property type="evidence" value="ECO:0007669"/>
    <property type="project" value="UniProtKB-KW"/>
</dbReference>
<keyword evidence="5" id="KW-1185">Reference proteome</keyword>
<dbReference type="AlphaFoldDB" id="A0A931ATZ8"/>
<dbReference type="PANTHER" id="PTHR11014">
    <property type="entry name" value="PEPTIDASE M20 FAMILY MEMBER"/>
    <property type="match status" value="1"/>
</dbReference>
<comment type="caution">
    <text evidence="4">The sequence shown here is derived from an EMBL/GenBank/DDBJ whole genome shotgun (WGS) entry which is preliminary data.</text>
</comment>
<protein>
    <submittedName>
        <fullName evidence="4">Amidohydrolase</fullName>
    </submittedName>
</protein>
<comment type="cofactor">
    <cofactor evidence="2">
        <name>Mn(2+)</name>
        <dbReference type="ChEBI" id="CHEBI:29035"/>
    </cofactor>
    <text evidence="2">The Mn(2+) ion enhances activity.</text>
</comment>
<gene>
    <name evidence="4" type="ORF">I0Q91_12390</name>
</gene>
<sequence>MKERISQIADRIEDDLINWRREIHMNPELGFEEKETAELISKVLTDLGITHQTGIAGTGVVGLIGESGPVIGIRADMDALPIQETGDKEYISKNAGKMHACGHDGHVATLLGVAKAAVELGDELEGRIKLIFQPAEEGPGGAKPMIEAGVLTEPEVDYMLALHLWNDNEVGYVGTRNGEFFASSDEFDLDILTESSHGASPHEGNDAIVVASEMVQALQSVVSRNVDPTDSAVITIGKIEGGYRRNVIADRVRLEATIRALNSEVRGLLEKRIKEIIDGTARTYGADYDLEYRELYPPLINDEDVVAKVKESAEEMLGVDKFVEIDRPTLGAEDFSYFLEKKPGAMFLVGGQNYDKGIDAPHHHPDYDFDEAALKIGLKVMLNTAVKLIAKLN</sequence>
<dbReference type="FunFam" id="3.30.70.360:FF:000001">
    <property type="entry name" value="N-acetyldiaminopimelate deacetylase"/>
    <property type="match status" value="1"/>
</dbReference>
<evidence type="ECO:0000313" key="5">
    <source>
        <dbReference type="Proteomes" id="UP000621436"/>
    </source>
</evidence>
<evidence type="ECO:0000313" key="4">
    <source>
        <dbReference type="EMBL" id="MBF8437886.1"/>
    </source>
</evidence>
<keyword evidence="1" id="KW-0378">Hydrolase</keyword>
<dbReference type="Gene3D" id="3.30.70.360">
    <property type="match status" value="1"/>
</dbReference>
<dbReference type="NCBIfam" id="TIGR01891">
    <property type="entry name" value="amidohydrolases"/>
    <property type="match status" value="1"/>
</dbReference>